<gene>
    <name evidence="13" type="ORF">BAMA_19460</name>
</gene>
<dbReference type="InterPro" id="IPR001967">
    <property type="entry name" value="Peptidase_S11_N"/>
</dbReference>
<dbReference type="STRING" id="574376.BAMA_19460"/>
<dbReference type="EMBL" id="JOTN01000005">
    <property type="protein sequence ID" value="KEK19945.1"/>
    <property type="molecule type" value="Genomic_DNA"/>
</dbReference>
<feature type="active site" evidence="7">
    <location>
        <position position="158"/>
    </location>
</feature>
<feature type="coiled-coil region" evidence="10">
    <location>
        <begin position="29"/>
        <end position="58"/>
    </location>
</feature>
<keyword evidence="13" id="KW-0121">Carboxypeptidase</keyword>
<feature type="active site" description="Acyl-ester intermediate" evidence="7">
    <location>
        <position position="98"/>
    </location>
</feature>
<dbReference type="PANTHER" id="PTHR21581:SF11">
    <property type="entry name" value="D-ALANYL-D-ALANINE CARBOXYPEPTIDASE DACA"/>
    <property type="match status" value="1"/>
</dbReference>
<evidence type="ECO:0000259" key="12">
    <source>
        <dbReference type="Pfam" id="PF00768"/>
    </source>
</evidence>
<keyword evidence="10" id="KW-0175">Coiled coil</keyword>
<feature type="domain" description="Peptidase S11 D-alanyl-D-alanine carboxypeptidase A N-terminal" evidence="12">
    <location>
        <begin position="67"/>
        <end position="302"/>
    </location>
</feature>
<feature type="binding site" evidence="8">
    <location>
        <position position="272"/>
    </location>
    <ligand>
        <name>substrate</name>
    </ligand>
</feature>
<evidence type="ECO:0000256" key="2">
    <source>
        <dbReference type="ARBA" id="ARBA00022729"/>
    </source>
</evidence>
<reference evidence="13 14" key="1">
    <citation type="submission" date="2014-06" db="EMBL/GenBank/DDBJ databases">
        <title>Draft genome sequence of Bacillus manliponensis JCM 15802 (MCCC 1A00708).</title>
        <authorList>
            <person name="Lai Q."/>
            <person name="Liu Y."/>
            <person name="Shao Z."/>
        </authorList>
    </citation>
    <scope>NUCLEOTIDE SEQUENCE [LARGE SCALE GENOMIC DNA]</scope>
    <source>
        <strain evidence="13 14">JCM 15802</strain>
    </source>
</reference>
<keyword evidence="5" id="KW-0573">Peptidoglycan synthesis</keyword>
<dbReference type="PANTHER" id="PTHR21581">
    <property type="entry name" value="D-ALANYL-D-ALANINE CARBOXYPEPTIDASE"/>
    <property type="match status" value="1"/>
</dbReference>
<dbReference type="Proteomes" id="UP000027822">
    <property type="component" value="Unassembled WGS sequence"/>
</dbReference>
<evidence type="ECO:0000313" key="14">
    <source>
        <dbReference type="Proteomes" id="UP000027822"/>
    </source>
</evidence>
<evidence type="ECO:0000256" key="9">
    <source>
        <dbReference type="RuleBase" id="RU004016"/>
    </source>
</evidence>
<keyword evidence="13" id="KW-0645">Protease</keyword>
<feature type="transmembrane region" description="Helical" evidence="11">
    <location>
        <begin position="6"/>
        <end position="26"/>
    </location>
</feature>
<evidence type="ECO:0000256" key="4">
    <source>
        <dbReference type="ARBA" id="ARBA00022960"/>
    </source>
</evidence>
<name>A0A073K0E8_9BACI</name>
<evidence type="ECO:0000256" key="3">
    <source>
        <dbReference type="ARBA" id="ARBA00022801"/>
    </source>
</evidence>
<dbReference type="SUPFAM" id="SSF56601">
    <property type="entry name" value="beta-lactamase/transpeptidase-like"/>
    <property type="match status" value="1"/>
</dbReference>
<keyword evidence="4" id="KW-0133">Cell shape</keyword>
<evidence type="ECO:0000256" key="7">
    <source>
        <dbReference type="PIRSR" id="PIRSR618044-1"/>
    </source>
</evidence>
<keyword evidence="14" id="KW-1185">Reference proteome</keyword>
<comment type="similarity">
    <text evidence="1 9">Belongs to the peptidase S11 family.</text>
</comment>
<dbReference type="InterPro" id="IPR012338">
    <property type="entry name" value="Beta-lactam/transpept-like"/>
</dbReference>
<dbReference type="MEROPS" id="S11.001"/>
<keyword evidence="3" id="KW-0378">Hydrolase</keyword>
<evidence type="ECO:0000256" key="8">
    <source>
        <dbReference type="PIRSR" id="PIRSR618044-2"/>
    </source>
</evidence>
<dbReference type="GO" id="GO:0071555">
    <property type="term" value="P:cell wall organization"/>
    <property type="evidence" value="ECO:0007669"/>
    <property type="project" value="UniProtKB-KW"/>
</dbReference>
<keyword evidence="11" id="KW-0812">Transmembrane</keyword>
<dbReference type="Gene3D" id="3.40.710.10">
    <property type="entry name" value="DD-peptidase/beta-lactamase superfamily"/>
    <property type="match status" value="1"/>
</dbReference>
<keyword evidence="2" id="KW-0732">Signal</keyword>
<dbReference type="AlphaFoldDB" id="A0A073K0E8"/>
<evidence type="ECO:0000256" key="5">
    <source>
        <dbReference type="ARBA" id="ARBA00022984"/>
    </source>
</evidence>
<dbReference type="GO" id="GO:0009002">
    <property type="term" value="F:serine-type D-Ala-D-Ala carboxypeptidase activity"/>
    <property type="evidence" value="ECO:0007669"/>
    <property type="project" value="InterPro"/>
</dbReference>
<evidence type="ECO:0000256" key="11">
    <source>
        <dbReference type="SAM" id="Phobius"/>
    </source>
</evidence>
<evidence type="ECO:0000256" key="6">
    <source>
        <dbReference type="ARBA" id="ARBA00023316"/>
    </source>
</evidence>
<keyword evidence="11" id="KW-1133">Transmembrane helix</keyword>
<accession>A0A073K0E8</accession>
<evidence type="ECO:0000256" key="1">
    <source>
        <dbReference type="ARBA" id="ARBA00007164"/>
    </source>
</evidence>
<dbReference type="eggNOG" id="COG1686">
    <property type="taxonomic scope" value="Bacteria"/>
</dbReference>
<keyword evidence="11" id="KW-0472">Membrane</keyword>
<protein>
    <submittedName>
        <fullName evidence="13">D-alanyl-D-alanine carboxypeptidase</fullName>
    </submittedName>
</protein>
<dbReference type="RefSeq" id="WP_034638181.1">
    <property type="nucleotide sequence ID" value="NZ_CBCSJC010000007.1"/>
</dbReference>
<evidence type="ECO:0000256" key="10">
    <source>
        <dbReference type="SAM" id="Coils"/>
    </source>
</evidence>
<dbReference type="GO" id="GO:0008360">
    <property type="term" value="P:regulation of cell shape"/>
    <property type="evidence" value="ECO:0007669"/>
    <property type="project" value="UniProtKB-KW"/>
</dbReference>
<sequence>MKKTRWGRIVILLAIIFSVVAGWFFFQERVLEKKEVTKAEEKIEKEEKEKVVKEQKKEEPVPQIPEPIMEAKAAVIIDASNGKMVYKHNEAEALAPASMSKMMTAYLVLENVKKGNIHWEDQVQMSAKAAYTVGASIPVQPGSTLTVKDLYYALMLQSANNAAVALAEHIAGTEEEFVVLMNGKAKQLKLTEATVFVNASGLQNPDGTETKMAAADVGTLTYRLAKDYPEILEVTKLTESQLAFQNIVVKNTNKMLNTANSDVYFEGMDGMKTGFTDSAGYCFAGTAVQGKKRLITVVMGTDSEYKRFTETHKLLTYGFQIVK</sequence>
<dbReference type="GO" id="GO:0009252">
    <property type="term" value="P:peptidoglycan biosynthetic process"/>
    <property type="evidence" value="ECO:0007669"/>
    <property type="project" value="UniProtKB-KW"/>
</dbReference>
<evidence type="ECO:0000313" key="13">
    <source>
        <dbReference type="EMBL" id="KEK19945.1"/>
    </source>
</evidence>
<dbReference type="OrthoDB" id="9791132at2"/>
<comment type="caution">
    <text evidence="13">The sequence shown here is derived from an EMBL/GenBank/DDBJ whole genome shotgun (WGS) entry which is preliminary data.</text>
</comment>
<keyword evidence="6" id="KW-0961">Cell wall biogenesis/degradation</keyword>
<proteinExistence type="inferred from homology"/>
<dbReference type="GO" id="GO:0006508">
    <property type="term" value="P:proteolysis"/>
    <property type="evidence" value="ECO:0007669"/>
    <property type="project" value="InterPro"/>
</dbReference>
<feature type="active site" description="Proton acceptor" evidence="7">
    <location>
        <position position="101"/>
    </location>
</feature>
<dbReference type="Pfam" id="PF00768">
    <property type="entry name" value="Peptidase_S11"/>
    <property type="match status" value="1"/>
</dbReference>
<dbReference type="PRINTS" id="PR00725">
    <property type="entry name" value="DADACBPTASE1"/>
</dbReference>
<organism evidence="13 14">
    <name type="scientific">Bacillus manliponensis</name>
    <dbReference type="NCBI Taxonomy" id="574376"/>
    <lineage>
        <taxon>Bacteria</taxon>
        <taxon>Bacillati</taxon>
        <taxon>Bacillota</taxon>
        <taxon>Bacilli</taxon>
        <taxon>Bacillales</taxon>
        <taxon>Bacillaceae</taxon>
        <taxon>Bacillus</taxon>
        <taxon>Bacillus cereus group</taxon>
    </lineage>
</organism>
<dbReference type="InterPro" id="IPR018044">
    <property type="entry name" value="Peptidase_S11"/>
</dbReference>